<proteinExistence type="predicted"/>
<gene>
    <name evidence="2" type="ORF">HUG12_12695</name>
</gene>
<dbReference type="OrthoDB" id="242771at2157"/>
<organism evidence="2 3">
    <name type="scientific">Halorarum salinum</name>
    <dbReference type="NCBI Taxonomy" id="2743089"/>
    <lineage>
        <taxon>Archaea</taxon>
        <taxon>Methanobacteriati</taxon>
        <taxon>Methanobacteriota</taxon>
        <taxon>Stenosarchaea group</taxon>
        <taxon>Halobacteria</taxon>
        <taxon>Halobacteriales</taxon>
        <taxon>Haloferacaceae</taxon>
        <taxon>Halorarum</taxon>
    </lineage>
</organism>
<dbReference type="Proteomes" id="UP000509626">
    <property type="component" value="Chromosome"/>
</dbReference>
<accession>A0A7D5QAC6</accession>
<reference evidence="2 3" key="1">
    <citation type="submission" date="2020-06" db="EMBL/GenBank/DDBJ databases">
        <title>NJ-3-1, isolated from saline soil.</title>
        <authorList>
            <person name="Cui H.L."/>
            <person name="Shi X."/>
        </authorList>
    </citation>
    <scope>NUCLEOTIDE SEQUENCE [LARGE SCALE GENOMIC DNA]</scope>
    <source>
        <strain evidence="2 3">NJ-3-1</strain>
    </source>
</reference>
<evidence type="ECO:0000313" key="2">
    <source>
        <dbReference type="EMBL" id="QLG62536.1"/>
    </source>
</evidence>
<evidence type="ECO:0008006" key="4">
    <source>
        <dbReference type="Google" id="ProtNLM"/>
    </source>
</evidence>
<dbReference type="EMBL" id="CP058579">
    <property type="protein sequence ID" value="QLG62536.1"/>
    <property type="molecule type" value="Genomic_DNA"/>
</dbReference>
<dbReference type="KEGG" id="halu:HUG12_12695"/>
<keyword evidence="3" id="KW-1185">Reference proteome</keyword>
<sequence>MVPITRRDALRGAAALLPLAAGCNGTEFDSPSRTPTERRGPENVETDPELATLRGPGERAVVWFADGRTATDGDGPPESYHPQGFVADGERVDATRFADVDGAGAAREFLEATDFDEETVYVDQSRIGECYRRELCYVGWSATEIRTDYGRVLRDVDVACETDTYDTVATLVRIPDVVDPDQVSGYGSGSSFSGCRLPPWIRDREGNATGDDR</sequence>
<dbReference type="GeneID" id="56038332"/>
<feature type="region of interest" description="Disordered" evidence="1">
    <location>
        <begin position="22"/>
        <end position="49"/>
    </location>
</feature>
<protein>
    <recommendedName>
        <fullName evidence="4">Lipoprotein</fullName>
    </recommendedName>
</protein>
<dbReference type="AlphaFoldDB" id="A0A7D5QAC6"/>
<evidence type="ECO:0000256" key="1">
    <source>
        <dbReference type="SAM" id="MobiDB-lite"/>
    </source>
</evidence>
<name>A0A7D5QAC6_9EURY</name>
<evidence type="ECO:0000313" key="3">
    <source>
        <dbReference type="Proteomes" id="UP000509626"/>
    </source>
</evidence>
<dbReference type="PROSITE" id="PS51257">
    <property type="entry name" value="PROKAR_LIPOPROTEIN"/>
    <property type="match status" value="1"/>
</dbReference>
<dbReference type="RefSeq" id="WP_179269121.1">
    <property type="nucleotide sequence ID" value="NZ_CP058579.1"/>
</dbReference>